<dbReference type="OrthoDB" id="9860008at2"/>
<sequence length="171" mass="18870">MIGRSPLAALRHRALPALLVVTALAGGGALSGCGGQAEEVRQAGAYADRVNRIQQTFEQDLQRLNKTVPLADKRADVDRAVRRLRDSIDGVERQLQGVKPPSVVADAHAALVEAFARWKAPLDEFRRSLRDREPRATLRAKTRFDTETATVEARVNDARRRINEGLRSLAD</sequence>
<organism evidence="2 3">
    <name type="scientific">Patulibacter medicamentivorans</name>
    <dbReference type="NCBI Taxonomy" id="1097667"/>
    <lineage>
        <taxon>Bacteria</taxon>
        <taxon>Bacillati</taxon>
        <taxon>Actinomycetota</taxon>
        <taxon>Thermoleophilia</taxon>
        <taxon>Solirubrobacterales</taxon>
        <taxon>Patulibacteraceae</taxon>
        <taxon>Patulibacter</taxon>
    </lineage>
</organism>
<keyword evidence="3" id="KW-1185">Reference proteome</keyword>
<dbReference type="EMBL" id="AGUD01000179">
    <property type="protein sequence ID" value="EHN11069.1"/>
    <property type="molecule type" value="Genomic_DNA"/>
</dbReference>
<dbReference type="RefSeq" id="WP_007574517.1">
    <property type="nucleotide sequence ID" value="NZ_AGUD01000179.1"/>
</dbReference>
<evidence type="ECO:0000313" key="3">
    <source>
        <dbReference type="Proteomes" id="UP000005143"/>
    </source>
</evidence>
<feature type="signal peptide" evidence="1">
    <location>
        <begin position="1"/>
        <end position="25"/>
    </location>
</feature>
<proteinExistence type="predicted"/>
<evidence type="ECO:0008006" key="4">
    <source>
        <dbReference type="Google" id="ProtNLM"/>
    </source>
</evidence>
<reference evidence="2 3" key="1">
    <citation type="journal article" date="2013" name="Biodegradation">
        <title>Quantitative proteomic analysis of ibuprofen-degrading Patulibacter sp. strain I11.</title>
        <authorList>
            <person name="Almeida B."/>
            <person name="Kjeldal H."/>
            <person name="Lolas I."/>
            <person name="Knudsen A.D."/>
            <person name="Carvalho G."/>
            <person name="Nielsen K.L."/>
            <person name="Barreto Crespo M.T."/>
            <person name="Stensballe A."/>
            <person name="Nielsen J.L."/>
        </authorList>
    </citation>
    <scope>NUCLEOTIDE SEQUENCE [LARGE SCALE GENOMIC DNA]</scope>
    <source>
        <strain evidence="2 3">I11</strain>
    </source>
</reference>
<feature type="chain" id="PRO_5039725756" description="Lipoprotein" evidence="1">
    <location>
        <begin position="26"/>
        <end position="171"/>
    </location>
</feature>
<evidence type="ECO:0000313" key="2">
    <source>
        <dbReference type="EMBL" id="EHN11069.1"/>
    </source>
</evidence>
<name>H0E5H5_9ACTN</name>
<dbReference type="PROSITE" id="PS51257">
    <property type="entry name" value="PROKAR_LIPOPROTEIN"/>
    <property type="match status" value="1"/>
</dbReference>
<gene>
    <name evidence="2" type="ORF">PAI11_20660</name>
</gene>
<keyword evidence="1" id="KW-0732">Signal</keyword>
<evidence type="ECO:0000256" key="1">
    <source>
        <dbReference type="SAM" id="SignalP"/>
    </source>
</evidence>
<dbReference type="AlphaFoldDB" id="H0E5H5"/>
<dbReference type="Proteomes" id="UP000005143">
    <property type="component" value="Unassembled WGS sequence"/>
</dbReference>
<comment type="caution">
    <text evidence="2">The sequence shown here is derived from an EMBL/GenBank/DDBJ whole genome shotgun (WGS) entry which is preliminary data.</text>
</comment>
<accession>H0E5H5</accession>
<protein>
    <recommendedName>
        <fullName evidence="4">Lipoprotein</fullName>
    </recommendedName>
</protein>